<keyword evidence="1" id="KW-1133">Transmembrane helix</keyword>
<keyword evidence="1" id="KW-0472">Membrane</keyword>
<dbReference type="InterPro" id="IPR003646">
    <property type="entry name" value="SH3-like_bac-type"/>
</dbReference>
<evidence type="ECO:0000256" key="1">
    <source>
        <dbReference type="SAM" id="Phobius"/>
    </source>
</evidence>
<feature type="transmembrane region" description="Helical" evidence="1">
    <location>
        <begin position="12"/>
        <end position="29"/>
    </location>
</feature>
<feature type="domain" description="SH3b" evidence="2">
    <location>
        <begin position="82"/>
        <end position="131"/>
    </location>
</feature>
<accession>A0A1G2RUK5</accession>
<protein>
    <recommendedName>
        <fullName evidence="2">SH3b domain-containing protein</fullName>
    </recommendedName>
</protein>
<evidence type="ECO:0000313" key="4">
    <source>
        <dbReference type="Proteomes" id="UP000178222"/>
    </source>
</evidence>
<dbReference type="Pfam" id="PF08239">
    <property type="entry name" value="SH3_3"/>
    <property type="match status" value="1"/>
</dbReference>
<dbReference type="EMBL" id="MHUL01000033">
    <property type="protein sequence ID" value="OHA76497.1"/>
    <property type="molecule type" value="Genomic_DNA"/>
</dbReference>
<dbReference type="Gene3D" id="2.30.30.40">
    <property type="entry name" value="SH3 Domains"/>
    <property type="match status" value="1"/>
</dbReference>
<gene>
    <name evidence="3" type="ORF">A3J30_00490</name>
</gene>
<organism evidence="3 4">
    <name type="scientific">Candidatus Wildermuthbacteria bacterium RIFCSPLOWO2_02_FULL_47_9c</name>
    <dbReference type="NCBI Taxonomy" id="1802466"/>
    <lineage>
        <taxon>Bacteria</taxon>
        <taxon>Candidatus Wildermuthiibacteriota</taxon>
    </lineage>
</organism>
<proteinExistence type="predicted"/>
<reference evidence="3 4" key="1">
    <citation type="journal article" date="2016" name="Nat. Commun.">
        <title>Thousands of microbial genomes shed light on interconnected biogeochemical processes in an aquifer system.</title>
        <authorList>
            <person name="Anantharaman K."/>
            <person name="Brown C.T."/>
            <person name="Hug L.A."/>
            <person name="Sharon I."/>
            <person name="Castelle C.J."/>
            <person name="Probst A.J."/>
            <person name="Thomas B.C."/>
            <person name="Singh A."/>
            <person name="Wilkins M.J."/>
            <person name="Karaoz U."/>
            <person name="Brodie E.L."/>
            <person name="Williams K.H."/>
            <person name="Hubbard S.S."/>
            <person name="Banfield J.F."/>
        </authorList>
    </citation>
    <scope>NUCLEOTIDE SEQUENCE [LARGE SCALE GENOMIC DNA]</scope>
</reference>
<name>A0A1G2RUK5_9BACT</name>
<comment type="caution">
    <text evidence="3">The sequence shown here is derived from an EMBL/GenBank/DDBJ whole genome shotgun (WGS) entry which is preliminary data.</text>
</comment>
<evidence type="ECO:0000313" key="3">
    <source>
        <dbReference type="EMBL" id="OHA76497.1"/>
    </source>
</evidence>
<dbReference type="Proteomes" id="UP000178222">
    <property type="component" value="Unassembled WGS sequence"/>
</dbReference>
<sequence>MVAQKRKIVPLLFLALVGGIFAFSLYVFFTTENTVIVINEAASKPEELFVAGNTPSAPELPPAGGEEETNPRIRILETGVGFLNVRDGASLQTRQIGRVLPGDVYEYTQVRDNWYRILHPDLGEGWVSGQYAQEVE</sequence>
<keyword evidence="1" id="KW-0812">Transmembrane</keyword>
<dbReference type="AlphaFoldDB" id="A0A1G2RUK5"/>
<evidence type="ECO:0000259" key="2">
    <source>
        <dbReference type="Pfam" id="PF08239"/>
    </source>
</evidence>